<comment type="subcellular location">
    <subcellularLocation>
        <location evidence="1 5">Periplasm</location>
    </subcellularLocation>
</comment>
<proteinExistence type="inferred from homology"/>
<evidence type="ECO:0000256" key="4">
    <source>
        <dbReference type="ARBA" id="ARBA00022764"/>
    </source>
</evidence>
<reference evidence="7" key="1">
    <citation type="submission" date="2021-12" db="EMBL/GenBank/DDBJ databases">
        <authorList>
            <person name="Rodrigo-Torres L."/>
            <person name="Arahal R. D."/>
            <person name="Lucena T."/>
        </authorList>
    </citation>
    <scope>NUCLEOTIDE SEQUENCE</scope>
    <source>
        <strain evidence="7">CECT 8267</strain>
    </source>
</reference>
<dbReference type="PANTHER" id="PTHR30222:SF12">
    <property type="entry name" value="NORSPERMIDINE SENSOR"/>
    <property type="match status" value="1"/>
</dbReference>
<name>A0ABM9AAS7_9GAMM</name>
<comment type="similarity">
    <text evidence="5">Belongs to the bacterial solute-binding protein PotD/PotF family.</text>
</comment>
<accession>A0ABM9AAS7</accession>
<dbReference type="RefSeq" id="WP_237442787.1">
    <property type="nucleotide sequence ID" value="NZ_CAKLPX010000001.1"/>
</dbReference>
<feature type="chain" id="PRO_5045392377" description="Putrescine-binding periplasmic protein" evidence="6">
    <location>
        <begin position="23"/>
        <end position="366"/>
    </location>
</feature>
<gene>
    <name evidence="7" type="primary">potF_1</name>
    <name evidence="7" type="ORF">SIN8267_00177</name>
</gene>
<evidence type="ECO:0000256" key="2">
    <source>
        <dbReference type="ARBA" id="ARBA00022448"/>
    </source>
</evidence>
<evidence type="ECO:0000256" key="6">
    <source>
        <dbReference type="SAM" id="SignalP"/>
    </source>
</evidence>
<dbReference type="InterPro" id="IPR006059">
    <property type="entry name" value="SBP"/>
</dbReference>
<sequence>MKIIKHAIATAILAVTATTAIAEEEKILNVYNWSDYIAEDTLANFEKETGIKVIYDVFDSNDVLEAKLMAGKTGYDIVVPSSVFMARQIQAGVFQPLDKSKIPNYKNLDPEMMARLEKMDAGNAHGIPYLWGTTGIGYNVDKVREILGEDAPVDSWDLVYNVENISKLSECGVAMLNAWDEIIPTTLNHLGEDPNDHSIALTRGPVLDKLLEIRPYITYFHSSQYINDLANGDICLAVGWSGDIIQAIDRAAEADNGVEVAYTIPKEGAGLWFDMLTVPKDAEHPENAHKFLNYLLRPDVMAGISNYVWYPNAVPASKAMIEEEILNDTSIYPDAETEAKLFPFLITPDKYDRAATRVWAQVQSGK</sequence>
<dbReference type="PANTHER" id="PTHR30222">
    <property type="entry name" value="SPERMIDINE/PUTRESCINE-BINDING PERIPLASMIC PROTEIN"/>
    <property type="match status" value="1"/>
</dbReference>
<dbReference type="InterPro" id="IPR001188">
    <property type="entry name" value="Sperm_putr-bd"/>
</dbReference>
<comment type="function">
    <text evidence="5">Required for the activity of the bacterial periplasmic transport system of putrescine.</text>
</comment>
<keyword evidence="3 6" id="KW-0732">Signal</keyword>
<evidence type="ECO:0000313" key="7">
    <source>
        <dbReference type="EMBL" id="CAH0990094.1"/>
    </source>
</evidence>
<organism evidence="7 8">
    <name type="scientific">Sinobacterium norvegicum</name>
    <dbReference type="NCBI Taxonomy" id="1641715"/>
    <lineage>
        <taxon>Bacteria</taxon>
        <taxon>Pseudomonadati</taxon>
        <taxon>Pseudomonadota</taxon>
        <taxon>Gammaproteobacteria</taxon>
        <taxon>Cellvibrionales</taxon>
        <taxon>Spongiibacteraceae</taxon>
        <taxon>Sinobacterium</taxon>
    </lineage>
</organism>
<dbReference type="PIRSF" id="PIRSF019574">
    <property type="entry name" value="Periplasmic_polyamine_BP"/>
    <property type="match status" value="1"/>
</dbReference>
<dbReference type="SUPFAM" id="SSF53850">
    <property type="entry name" value="Periplasmic binding protein-like II"/>
    <property type="match status" value="1"/>
</dbReference>
<dbReference type="PRINTS" id="PR00909">
    <property type="entry name" value="SPERMDNBNDNG"/>
</dbReference>
<evidence type="ECO:0000256" key="1">
    <source>
        <dbReference type="ARBA" id="ARBA00004418"/>
    </source>
</evidence>
<keyword evidence="8" id="KW-1185">Reference proteome</keyword>
<keyword evidence="4 5" id="KW-0574">Periplasm</keyword>
<evidence type="ECO:0000256" key="5">
    <source>
        <dbReference type="PIRNR" id="PIRNR019574"/>
    </source>
</evidence>
<dbReference type="CDD" id="cd13659">
    <property type="entry name" value="PBP2_PotF"/>
    <property type="match status" value="1"/>
</dbReference>
<dbReference type="Pfam" id="PF13416">
    <property type="entry name" value="SBP_bac_8"/>
    <property type="match status" value="1"/>
</dbReference>
<evidence type="ECO:0000313" key="8">
    <source>
        <dbReference type="Proteomes" id="UP000838100"/>
    </source>
</evidence>
<protein>
    <recommendedName>
        <fullName evidence="5">Putrescine-binding periplasmic protein</fullName>
    </recommendedName>
</protein>
<keyword evidence="2 5" id="KW-0813">Transport</keyword>
<feature type="signal peptide" evidence="6">
    <location>
        <begin position="1"/>
        <end position="22"/>
    </location>
</feature>
<dbReference type="EMBL" id="CAKLPX010000001">
    <property type="protein sequence ID" value="CAH0990094.1"/>
    <property type="molecule type" value="Genomic_DNA"/>
</dbReference>
<dbReference type="Proteomes" id="UP000838100">
    <property type="component" value="Unassembled WGS sequence"/>
</dbReference>
<evidence type="ECO:0000256" key="3">
    <source>
        <dbReference type="ARBA" id="ARBA00022729"/>
    </source>
</evidence>
<comment type="caution">
    <text evidence="7">The sequence shown here is derived from an EMBL/GenBank/DDBJ whole genome shotgun (WGS) entry which is preliminary data.</text>
</comment>
<dbReference type="Gene3D" id="3.40.190.10">
    <property type="entry name" value="Periplasmic binding protein-like II"/>
    <property type="match status" value="2"/>
</dbReference>